<gene>
    <name evidence="1" type="ORF">EKO22_13355</name>
</gene>
<dbReference type="AlphaFoldDB" id="A0AAT9JYD5"/>
<reference evidence="1" key="1">
    <citation type="submission" date="2024-01" db="EMBL/GenBank/DDBJ databases">
        <title>Synechococcus elongatus PCC 11802, a close yet different native of Synechococcus elongatus PCC 11801.</title>
        <authorList>
            <person name="Jaiswal D."/>
            <person name="Sengupta A."/>
            <person name="Sengupta S."/>
            <person name="Pakrasi H.B."/>
            <person name="Wangikar P."/>
        </authorList>
    </citation>
    <scope>NUCLEOTIDE SEQUENCE</scope>
    <source>
        <strain evidence="1">PCC 11802</strain>
    </source>
</reference>
<evidence type="ECO:0008006" key="2">
    <source>
        <dbReference type="Google" id="ProtNLM"/>
    </source>
</evidence>
<dbReference type="RefSeq" id="WP_208677980.1">
    <property type="nucleotide sequence ID" value="NZ_CP034671.2"/>
</dbReference>
<proteinExistence type="predicted"/>
<evidence type="ECO:0000313" key="1">
    <source>
        <dbReference type="EMBL" id="QFZ93406.2"/>
    </source>
</evidence>
<sequence>MRRSPWQWMLAGGVLAVALVGCDRLPWAPSEQSQDWPLDKPVSVALKEQDSVDGIMTAPEDAQVTLSVESLRICKARANPADCLLIRGRLRTPTEFIGTWEAAGDPVNNTEFQCSVAAQKIDCEEKRTEEDGSAATTRYWLVRK</sequence>
<protein>
    <recommendedName>
        <fullName evidence="2">DUF4333 domain-containing protein</fullName>
    </recommendedName>
</protein>
<name>A0AAT9JYD5_SYNEL</name>
<dbReference type="EMBL" id="CP034671">
    <property type="protein sequence ID" value="QFZ93406.2"/>
    <property type="molecule type" value="Genomic_DNA"/>
</dbReference>
<organism evidence="1">
    <name type="scientific">Synechococcus elongatus PCC 11802</name>
    <dbReference type="NCBI Taxonomy" id="2283154"/>
    <lineage>
        <taxon>Bacteria</taxon>
        <taxon>Bacillati</taxon>
        <taxon>Cyanobacteriota</taxon>
        <taxon>Cyanophyceae</taxon>
        <taxon>Synechococcales</taxon>
        <taxon>Synechococcaceae</taxon>
        <taxon>Synechococcus</taxon>
    </lineage>
</organism>
<accession>A0AAT9JYD5</accession>
<dbReference type="PROSITE" id="PS51257">
    <property type="entry name" value="PROKAR_LIPOPROTEIN"/>
    <property type="match status" value="1"/>
</dbReference>